<dbReference type="Pfam" id="PF03564">
    <property type="entry name" value="DUF1759"/>
    <property type="match status" value="1"/>
</dbReference>
<name>A0A2A6BKU9_PRIPA</name>
<protein>
    <submittedName>
        <fullName evidence="2">Uncharacterized protein</fullName>
    </submittedName>
</protein>
<feature type="compositionally biased region" description="Polar residues" evidence="1">
    <location>
        <begin position="1482"/>
        <end position="1491"/>
    </location>
</feature>
<dbReference type="Proteomes" id="UP000005239">
    <property type="component" value="Unassembled WGS sequence"/>
</dbReference>
<dbReference type="InterPro" id="IPR008042">
    <property type="entry name" value="Retrotrans_Pao"/>
</dbReference>
<accession>A0A2A6BKU9</accession>
<reference evidence="2" key="2">
    <citation type="submission" date="2022-06" db="UniProtKB">
        <authorList>
            <consortium name="EnsemblMetazoa"/>
        </authorList>
    </citation>
    <scope>IDENTIFICATION</scope>
    <source>
        <strain evidence="2">PS312</strain>
    </source>
</reference>
<dbReference type="InterPro" id="IPR043502">
    <property type="entry name" value="DNA/RNA_pol_sf"/>
</dbReference>
<dbReference type="Pfam" id="PF05380">
    <property type="entry name" value="Peptidase_A17"/>
    <property type="match status" value="1"/>
</dbReference>
<feature type="region of interest" description="Disordered" evidence="1">
    <location>
        <begin position="1"/>
        <end position="23"/>
    </location>
</feature>
<evidence type="ECO:0000313" key="2">
    <source>
        <dbReference type="EnsemblMetazoa" id="PPA35987.1"/>
    </source>
</evidence>
<proteinExistence type="predicted"/>
<dbReference type="PANTHER" id="PTHR22955">
    <property type="entry name" value="RETROTRANSPOSON"/>
    <property type="match status" value="1"/>
</dbReference>
<dbReference type="CDD" id="cd00303">
    <property type="entry name" value="retropepsin_like"/>
    <property type="match status" value="1"/>
</dbReference>
<feature type="region of interest" description="Disordered" evidence="1">
    <location>
        <begin position="1415"/>
        <end position="1491"/>
    </location>
</feature>
<dbReference type="SUPFAM" id="SSF56672">
    <property type="entry name" value="DNA/RNA polymerases"/>
    <property type="match status" value="1"/>
</dbReference>
<gene>
    <name evidence="2" type="primary">WBGene00274356</name>
</gene>
<dbReference type="EnsemblMetazoa" id="PPA35987.1">
    <property type="protein sequence ID" value="PPA35987.1"/>
    <property type="gene ID" value="WBGene00274356"/>
</dbReference>
<dbReference type="PANTHER" id="PTHR22955:SF65">
    <property type="entry name" value="INTEGRASE CATALYTIC DOMAIN-CONTAINING PROTEIN"/>
    <property type="match status" value="1"/>
</dbReference>
<reference evidence="3" key="1">
    <citation type="journal article" date="2008" name="Nat. Genet.">
        <title>The Pristionchus pacificus genome provides a unique perspective on nematode lifestyle and parasitism.</title>
        <authorList>
            <person name="Dieterich C."/>
            <person name="Clifton S.W."/>
            <person name="Schuster L.N."/>
            <person name="Chinwalla A."/>
            <person name="Delehaunty K."/>
            <person name="Dinkelacker I."/>
            <person name="Fulton L."/>
            <person name="Fulton R."/>
            <person name="Godfrey J."/>
            <person name="Minx P."/>
            <person name="Mitreva M."/>
            <person name="Roeseler W."/>
            <person name="Tian H."/>
            <person name="Witte H."/>
            <person name="Yang S.P."/>
            <person name="Wilson R.K."/>
            <person name="Sommer R.J."/>
        </authorList>
    </citation>
    <scope>NUCLEOTIDE SEQUENCE [LARGE SCALE GENOMIC DNA]</scope>
    <source>
        <strain evidence="3">PS312</strain>
    </source>
</reference>
<evidence type="ECO:0000313" key="3">
    <source>
        <dbReference type="Proteomes" id="UP000005239"/>
    </source>
</evidence>
<dbReference type="OrthoDB" id="5855725at2759"/>
<keyword evidence="3" id="KW-1185">Reference proteome</keyword>
<feature type="region of interest" description="Disordered" evidence="1">
    <location>
        <begin position="1259"/>
        <end position="1288"/>
    </location>
</feature>
<accession>A0A8R1YUV9</accession>
<feature type="compositionally biased region" description="Polar residues" evidence="1">
    <location>
        <begin position="1455"/>
        <end position="1468"/>
    </location>
</feature>
<evidence type="ECO:0000256" key="1">
    <source>
        <dbReference type="SAM" id="MobiDB-lite"/>
    </source>
</evidence>
<dbReference type="InterPro" id="IPR005312">
    <property type="entry name" value="DUF1759"/>
</dbReference>
<sequence length="1574" mass="176048">MVHSADPSPVKVPRGPIEHSTPPSVPLETKFVNFAPRKTTRKMSQFDSSYKKLLSSISSLSPLVTSIENDISQIFETSSSDEIEKISARVARILVDAQIIRDDYSDLFSSLIQSVDSMDDNDSSKDVEQRKLQEFKSSSEAATSMEVDPVSVANVVSKLENKFRRSLETATVRASALSRLTPPISIPSQSIPLPSTPVDGDSTSTSTAHIEYQTLAAKIVDLEARLSNSNAQSSPHSNIVLPPITLQTFDGVDITKWPAYKYQLDMLILNQPQYNEVEKICYVRSTLRGTALSLISTIPTNKDFLAKIIARLETEYSRPNLTQATLLQSLLKVQSKSNKLEDQLDTVRIMINLVHSISDDCGLDGLVMQQQIADRIHPRFIPVIWRRRSTTLLESLELIEETLRTELEDVTMINAISDRNHHQKSVVVNNYSGGLSMPRSSVTNSSPPSHKAPRGPKCVFCGNHNYSFECTTVKLAKDRKEILRRKKLCFCCFSSEHNSADCSKKCAKCSGKHHRSICDKPSNTAINMVSMQQPERLFTTTATVANPVSNTFATAHVLLDHGAQATLISRDLVNRLALIPFETREMAISGINGDPSKVSPHDIVNVDIVTDRGKVHIEAIVREGASVNTIYTDPLPRDDLEVIQATIGSVPSHFSESSTVHSDLLLSIGDTLELLESATETKLPCGYRLVQSSIGPLVVGSNRPRTRKFDPIVSALTIHKDETLDEKIERLFAVDPIARVYETTEKEARKVANALVNQHFDDTVEKQGDEYIVQYSVKPEAKIDLPSNFDLAVSRLTDVEKAFLQVKLHHSQRNMLRFLWVKNLDKPASNSNILVLRFCVTPFGINASPSILNKVIHHHVRLNGTNCDPTLIHQLVSNLYVDNVIINVDLPTSLMYTESKSLFGTMSMNLRDYASNDPSFLSIVPESDRAKDETQKILGLLWNTTTDRLSINIPISNKSGKVSKRSMLTFSDASKQAMAACIYSWSSNAQPTLLISKTRLAPIKCTSTIPKMELDSLVTAHTLVRFTVEALRKEFPEKPIHAYFYSDSAVVLHWCKPEFRKQPGVFVVNRIKKIHDTRDELASFNPVIYHHPRHVRSESNPADHATRGLSAKDMNDPKHAWWSGPEWLKYDPDSWPNDDLSSIQCPSIDSFPMAISAVAVVPPIETVIKLERFSSLRKAIAVTSRVYRFLSICASRVQNTSIHEKLKHLPTITSPVPSAVERRPPEEENSSREAAIQQLKRSITIVDAFWNRWHIDEPEPINTHPMTTRSKKTPEERDPNRSLAPEPIDIPSNVKNKVVIHPLINPIIYSIISYHSHSRRSQSNHPIQMPVPTTVVAKPKKPKILFDHDRVVKDITNSVEKKMKKIVLNVVTEGVGLLKEHFDSLVSQLSMSVDSLSDVVSTNLVDPTPIVVHATDVTPSTTRPPHVTTPVVVQSNQMTPSNPRYLPNRAHLNRPRSTSTQHRQSNRNPIPAQSHKSHSRSRSPISRNQSHHPQCVFCKSTRHFTRNCDVVTSLHARLSITHSSNRCTKCFRILNASHRVDCEPNLCTNGCVTPQGGPERHCYWFCPANPALMP</sequence>
<organism evidence="2 3">
    <name type="scientific">Pristionchus pacificus</name>
    <name type="common">Parasitic nematode worm</name>
    <dbReference type="NCBI Taxonomy" id="54126"/>
    <lineage>
        <taxon>Eukaryota</taxon>
        <taxon>Metazoa</taxon>
        <taxon>Ecdysozoa</taxon>
        <taxon>Nematoda</taxon>
        <taxon>Chromadorea</taxon>
        <taxon>Rhabditida</taxon>
        <taxon>Rhabditina</taxon>
        <taxon>Diplogasteromorpha</taxon>
        <taxon>Diplogasteroidea</taxon>
        <taxon>Neodiplogasteridae</taxon>
        <taxon>Pristionchus</taxon>
    </lineage>
</organism>
<feature type="compositionally biased region" description="Low complexity" evidence="1">
    <location>
        <begin position="1417"/>
        <end position="1433"/>
    </location>
</feature>